<dbReference type="EMBL" id="CP041242">
    <property type="protein sequence ID" value="QDH70051.1"/>
    <property type="molecule type" value="Genomic_DNA"/>
</dbReference>
<dbReference type="Proteomes" id="UP000317199">
    <property type="component" value="Chromosome"/>
</dbReference>
<dbReference type="KEGG" id="lyj:FKV23_08025"/>
<dbReference type="RefSeq" id="WP_141623388.1">
    <property type="nucleotide sequence ID" value="NZ_CP041242.1"/>
</dbReference>
<dbReference type="InterPro" id="IPR024399">
    <property type="entry name" value="DUF2628"/>
</dbReference>
<dbReference type="AlphaFoldDB" id="A0A514BRQ1"/>
<proteinExistence type="predicted"/>
<organism evidence="2 3">
    <name type="scientific">Marilutibacter alkalisoli</name>
    <dbReference type="NCBI Taxonomy" id="2591633"/>
    <lineage>
        <taxon>Bacteria</taxon>
        <taxon>Pseudomonadati</taxon>
        <taxon>Pseudomonadota</taxon>
        <taxon>Gammaproteobacteria</taxon>
        <taxon>Lysobacterales</taxon>
        <taxon>Lysobacteraceae</taxon>
        <taxon>Marilutibacter</taxon>
    </lineage>
</organism>
<protein>
    <submittedName>
        <fullName evidence="2">DUF2628 domain-containing protein</fullName>
    </submittedName>
</protein>
<accession>A0A514BRQ1</accession>
<keyword evidence="1" id="KW-0472">Membrane</keyword>
<sequence length="148" mass="16274">MSDPYNSYGSSLPPVAPAAPRAVAMPQPHLDRISELNVSDSWKRKLRLIEKAGGPDFPNRRNLTARERLSAGFNVLAFLFGPIYLVIKGLWRQAIVYVLLVIALALLLEMMGLGKLMRGIGSTLSIIFSMRANAGYYAKVVLGKASWV</sequence>
<reference evidence="2 3" key="1">
    <citation type="submission" date="2019-06" db="EMBL/GenBank/DDBJ databases">
        <title>Lysobacter alkalisoli sp. nov. isolated from saline-alkali soil.</title>
        <authorList>
            <person name="Sun J.-Q."/>
            <person name="Xu L."/>
        </authorList>
    </citation>
    <scope>NUCLEOTIDE SEQUENCE [LARGE SCALE GENOMIC DNA]</scope>
    <source>
        <strain evidence="2 3">SJ-36</strain>
    </source>
</reference>
<evidence type="ECO:0000313" key="3">
    <source>
        <dbReference type="Proteomes" id="UP000317199"/>
    </source>
</evidence>
<keyword evidence="3" id="KW-1185">Reference proteome</keyword>
<gene>
    <name evidence="2" type="ORF">FKV23_08025</name>
</gene>
<feature type="transmembrane region" description="Helical" evidence="1">
    <location>
        <begin position="93"/>
        <end position="113"/>
    </location>
</feature>
<name>A0A514BRQ1_9GAMM</name>
<dbReference type="OrthoDB" id="6945649at2"/>
<keyword evidence="1" id="KW-0812">Transmembrane</keyword>
<feature type="transmembrane region" description="Helical" evidence="1">
    <location>
        <begin position="69"/>
        <end position="87"/>
    </location>
</feature>
<evidence type="ECO:0000256" key="1">
    <source>
        <dbReference type="SAM" id="Phobius"/>
    </source>
</evidence>
<evidence type="ECO:0000313" key="2">
    <source>
        <dbReference type="EMBL" id="QDH70051.1"/>
    </source>
</evidence>
<keyword evidence="1" id="KW-1133">Transmembrane helix</keyword>
<dbReference type="Pfam" id="PF10947">
    <property type="entry name" value="DUF2628"/>
    <property type="match status" value="1"/>
</dbReference>